<evidence type="ECO:0000256" key="5">
    <source>
        <dbReference type="ARBA" id="ARBA00022842"/>
    </source>
</evidence>
<dbReference type="Gene3D" id="3.40.50.1010">
    <property type="entry name" value="5'-nuclease"/>
    <property type="match status" value="1"/>
</dbReference>
<keyword evidence="4 6" id="KW-0378">Hydrolase</keyword>
<comment type="function">
    <text evidence="6">Toxic component of a toxin-antitoxin (TA) system. An RNase.</text>
</comment>
<evidence type="ECO:0000259" key="7">
    <source>
        <dbReference type="Pfam" id="PF01850"/>
    </source>
</evidence>
<dbReference type="EC" id="3.1.-.-" evidence="6"/>
<comment type="cofactor">
    <cofactor evidence="6">
        <name>Mg(2+)</name>
        <dbReference type="ChEBI" id="CHEBI:18420"/>
    </cofactor>
</comment>
<dbReference type="InterPro" id="IPR006226">
    <property type="entry name" value="Mtu_PIN"/>
</dbReference>
<dbReference type="SUPFAM" id="SSF88723">
    <property type="entry name" value="PIN domain-like"/>
    <property type="match status" value="1"/>
</dbReference>
<evidence type="ECO:0000256" key="6">
    <source>
        <dbReference type="HAMAP-Rule" id="MF_00265"/>
    </source>
</evidence>
<keyword evidence="9" id="KW-1185">Reference proteome</keyword>
<dbReference type="GO" id="GO:0004540">
    <property type="term" value="F:RNA nuclease activity"/>
    <property type="evidence" value="ECO:0007669"/>
    <property type="project" value="InterPro"/>
</dbReference>
<comment type="caution">
    <text evidence="8">The sequence shown here is derived from an EMBL/GenBank/DDBJ whole genome shotgun (WGS) entry which is preliminary data.</text>
</comment>
<keyword evidence="3 6" id="KW-0479">Metal-binding</keyword>
<dbReference type="Pfam" id="PF01850">
    <property type="entry name" value="PIN"/>
    <property type="match status" value="1"/>
</dbReference>
<reference evidence="8" key="1">
    <citation type="journal article" date="2014" name="Int. J. Syst. Evol. Microbiol.">
        <title>Complete genome sequence of Corynebacterium casei LMG S-19264T (=DSM 44701T), isolated from a smear-ripened cheese.</title>
        <authorList>
            <consortium name="US DOE Joint Genome Institute (JGI-PGF)"/>
            <person name="Walter F."/>
            <person name="Albersmeier A."/>
            <person name="Kalinowski J."/>
            <person name="Ruckert C."/>
        </authorList>
    </citation>
    <scope>NUCLEOTIDE SEQUENCE</scope>
    <source>
        <strain evidence="8">CGMCC 1.16067</strain>
    </source>
</reference>
<dbReference type="HAMAP" id="MF_00265">
    <property type="entry name" value="VapC_Nob1"/>
    <property type="match status" value="1"/>
</dbReference>
<gene>
    <name evidence="8" type="primary">vapC37</name>
    <name evidence="6" type="synonym">vapC</name>
    <name evidence="8" type="ORF">GCM10011519_04990</name>
</gene>
<dbReference type="EMBL" id="BMKQ01000001">
    <property type="protein sequence ID" value="GGF34516.1"/>
    <property type="molecule type" value="Genomic_DNA"/>
</dbReference>
<evidence type="ECO:0000256" key="2">
    <source>
        <dbReference type="ARBA" id="ARBA00022722"/>
    </source>
</evidence>
<dbReference type="CDD" id="cd18678">
    <property type="entry name" value="PIN_MtVapC25_VapC33-like"/>
    <property type="match status" value="1"/>
</dbReference>
<keyword evidence="5 6" id="KW-0460">Magnesium</keyword>
<dbReference type="RefSeq" id="WP_188777925.1">
    <property type="nucleotide sequence ID" value="NZ_BMKQ01000001.1"/>
</dbReference>
<evidence type="ECO:0000313" key="9">
    <source>
        <dbReference type="Proteomes" id="UP000649179"/>
    </source>
</evidence>
<feature type="domain" description="PIN" evidence="7">
    <location>
        <begin position="3"/>
        <end position="133"/>
    </location>
</feature>
<keyword evidence="1 6" id="KW-1277">Toxin-antitoxin system</keyword>
<reference evidence="8" key="2">
    <citation type="submission" date="2020-09" db="EMBL/GenBank/DDBJ databases">
        <authorList>
            <person name="Sun Q."/>
            <person name="Zhou Y."/>
        </authorList>
    </citation>
    <scope>NUCLEOTIDE SEQUENCE</scope>
    <source>
        <strain evidence="8">CGMCC 1.16067</strain>
    </source>
</reference>
<organism evidence="8 9">
    <name type="scientific">Marmoricola endophyticus</name>
    <dbReference type="NCBI Taxonomy" id="2040280"/>
    <lineage>
        <taxon>Bacteria</taxon>
        <taxon>Bacillati</taxon>
        <taxon>Actinomycetota</taxon>
        <taxon>Actinomycetes</taxon>
        <taxon>Propionibacteriales</taxon>
        <taxon>Nocardioidaceae</taxon>
        <taxon>Marmoricola</taxon>
    </lineage>
</organism>
<evidence type="ECO:0000256" key="1">
    <source>
        <dbReference type="ARBA" id="ARBA00022649"/>
    </source>
</evidence>
<evidence type="ECO:0000256" key="3">
    <source>
        <dbReference type="ARBA" id="ARBA00022723"/>
    </source>
</evidence>
<feature type="binding site" evidence="6">
    <location>
        <position position="5"/>
    </location>
    <ligand>
        <name>Mg(2+)</name>
        <dbReference type="ChEBI" id="CHEBI:18420"/>
    </ligand>
</feature>
<accession>A0A917BAW1</accession>
<protein>
    <recommendedName>
        <fullName evidence="6">Ribonuclease VapC</fullName>
        <shortName evidence="6">RNase VapC</shortName>
        <ecNumber evidence="6">3.1.-.-</ecNumber>
    </recommendedName>
    <alternativeName>
        <fullName evidence="6">Toxin VapC</fullName>
    </alternativeName>
</protein>
<proteinExistence type="inferred from homology"/>
<keyword evidence="6" id="KW-0800">Toxin</keyword>
<dbReference type="GO" id="GO:0045926">
    <property type="term" value="P:negative regulation of growth"/>
    <property type="evidence" value="ECO:0007669"/>
    <property type="project" value="UniProtKB-ARBA"/>
</dbReference>
<dbReference type="InterPro" id="IPR022907">
    <property type="entry name" value="VapC_family"/>
</dbReference>
<keyword evidence="2 6" id="KW-0540">Nuclease</keyword>
<dbReference type="GO" id="GO:0016788">
    <property type="term" value="F:hydrolase activity, acting on ester bonds"/>
    <property type="evidence" value="ECO:0007669"/>
    <property type="project" value="InterPro"/>
</dbReference>
<dbReference type="InterPro" id="IPR029060">
    <property type="entry name" value="PIN-like_dom_sf"/>
</dbReference>
<dbReference type="GO" id="GO:0000287">
    <property type="term" value="F:magnesium ion binding"/>
    <property type="evidence" value="ECO:0007669"/>
    <property type="project" value="UniProtKB-UniRule"/>
</dbReference>
<evidence type="ECO:0000256" key="4">
    <source>
        <dbReference type="ARBA" id="ARBA00022801"/>
    </source>
</evidence>
<dbReference type="InterPro" id="IPR002716">
    <property type="entry name" value="PIN_dom"/>
</dbReference>
<name>A0A917BAW1_9ACTN</name>
<dbReference type="AlphaFoldDB" id="A0A917BAW1"/>
<evidence type="ECO:0000313" key="8">
    <source>
        <dbReference type="EMBL" id="GGF34516.1"/>
    </source>
</evidence>
<feature type="binding site" evidence="6">
    <location>
        <position position="108"/>
    </location>
    <ligand>
        <name>Mg(2+)</name>
        <dbReference type="ChEBI" id="CHEBI:18420"/>
    </ligand>
</feature>
<dbReference type="Proteomes" id="UP000649179">
    <property type="component" value="Unassembled WGS sequence"/>
</dbReference>
<dbReference type="NCBIfam" id="TIGR00028">
    <property type="entry name" value="Mtu_PIN_fam"/>
    <property type="match status" value="1"/>
</dbReference>
<comment type="similarity">
    <text evidence="6">Belongs to the PINc/VapC protein family.</text>
</comment>
<dbReference type="GO" id="GO:0090729">
    <property type="term" value="F:toxin activity"/>
    <property type="evidence" value="ECO:0007669"/>
    <property type="project" value="UniProtKB-KW"/>
</dbReference>
<sequence>MKIVDANVLIYAVNPSTTHHEASRTWLDRSLSGDEVVGFSWLVLLAFVRLSTKRGLFPRPLTSEQALELVDAWLTAPSARLLHPDAGHVRSPARLLDHAGGAGDLVDDAHLAALAEQHRAGAVTYDQDFGRFGDVRWHRPDDLLG</sequence>